<keyword evidence="3" id="KW-0255">Endonuclease</keyword>
<dbReference type="SUPFAM" id="SSF116734">
    <property type="entry name" value="DNA methylase specificity domain"/>
    <property type="match status" value="1"/>
</dbReference>
<dbReference type="RefSeq" id="WP_204292315.1">
    <property type="nucleotide sequence ID" value="NZ_BAAAGZ010000074.1"/>
</dbReference>
<accession>A0ABQ4IJ90</accession>
<evidence type="ECO:0000313" key="4">
    <source>
        <dbReference type="Proteomes" id="UP000647860"/>
    </source>
</evidence>
<dbReference type="InterPro" id="IPR029063">
    <property type="entry name" value="SAM-dependent_MTases_sf"/>
</dbReference>
<dbReference type="PROSITE" id="PS00092">
    <property type="entry name" value="N6_MTASE"/>
    <property type="match status" value="1"/>
</dbReference>
<evidence type="ECO:0000256" key="1">
    <source>
        <dbReference type="ARBA" id="ARBA00022747"/>
    </source>
</evidence>
<keyword evidence="1" id="KW-0680">Restriction system</keyword>
<proteinExistence type="predicted"/>
<dbReference type="EMBL" id="BOPA01000034">
    <property type="protein sequence ID" value="GIJ17915.1"/>
    <property type="molecule type" value="Genomic_DNA"/>
</dbReference>
<reference evidence="3 4" key="1">
    <citation type="submission" date="2021-01" db="EMBL/GenBank/DDBJ databases">
        <title>Whole genome shotgun sequence of Verrucosispora gifhornensis NBRC 16317.</title>
        <authorList>
            <person name="Komaki H."/>
            <person name="Tamura T."/>
        </authorList>
    </citation>
    <scope>NUCLEOTIDE SEQUENCE [LARGE SCALE GENOMIC DNA]</scope>
    <source>
        <strain evidence="3 4">NBRC 16317</strain>
    </source>
</reference>
<keyword evidence="4" id="KW-1185">Reference proteome</keyword>
<evidence type="ECO:0000313" key="3">
    <source>
        <dbReference type="EMBL" id="GIJ17915.1"/>
    </source>
</evidence>
<dbReference type="PANTHER" id="PTHR42998:SF1">
    <property type="entry name" value="TYPE I RESTRICTION ENZYME HINDI METHYLASE SUBUNIT"/>
    <property type="match status" value="1"/>
</dbReference>
<protein>
    <submittedName>
        <fullName evidence="3">Type II restriction endonuclease subunit M</fullName>
    </submittedName>
</protein>
<dbReference type="InterPro" id="IPR052916">
    <property type="entry name" value="Type-I_RE_MTase_Subunit"/>
</dbReference>
<keyword evidence="3" id="KW-0378">Hydrolase</keyword>
<dbReference type="InterPro" id="IPR003356">
    <property type="entry name" value="DNA_methylase_A-5"/>
</dbReference>
<name>A0ABQ4IJ90_9ACTN</name>
<comment type="caution">
    <text evidence="3">The sequence shown here is derived from an EMBL/GenBank/DDBJ whole genome shotgun (WGS) entry which is preliminary data.</text>
</comment>
<dbReference type="PRINTS" id="PR00507">
    <property type="entry name" value="N12N6MTFRASE"/>
</dbReference>
<gene>
    <name evidence="3" type="ORF">Vgi01_45990</name>
</gene>
<dbReference type="Proteomes" id="UP000647860">
    <property type="component" value="Unassembled WGS sequence"/>
</dbReference>
<evidence type="ECO:0000259" key="2">
    <source>
        <dbReference type="Pfam" id="PF02384"/>
    </source>
</evidence>
<dbReference type="SUPFAM" id="SSF53335">
    <property type="entry name" value="S-adenosyl-L-methionine-dependent methyltransferases"/>
    <property type="match status" value="1"/>
</dbReference>
<feature type="domain" description="DNA methylase adenine-specific" evidence="2">
    <location>
        <begin position="164"/>
        <end position="392"/>
    </location>
</feature>
<organism evidence="3 4">
    <name type="scientific">Micromonospora gifhornensis</name>
    <dbReference type="NCBI Taxonomy" id="84594"/>
    <lineage>
        <taxon>Bacteria</taxon>
        <taxon>Bacillati</taxon>
        <taxon>Actinomycetota</taxon>
        <taxon>Actinomycetes</taxon>
        <taxon>Micromonosporales</taxon>
        <taxon>Micromonosporaceae</taxon>
        <taxon>Micromonospora</taxon>
    </lineage>
</organism>
<dbReference type="Pfam" id="PF02384">
    <property type="entry name" value="N6_Mtase"/>
    <property type="match status" value="1"/>
</dbReference>
<dbReference type="InterPro" id="IPR002052">
    <property type="entry name" value="DNA_methylase_N6_adenine_CS"/>
</dbReference>
<dbReference type="Gene3D" id="3.40.50.150">
    <property type="entry name" value="Vaccinia Virus protein VP39"/>
    <property type="match status" value="1"/>
</dbReference>
<dbReference type="PANTHER" id="PTHR42998">
    <property type="entry name" value="TYPE I RESTRICTION ENZYME HINDVIIP M PROTEIN-RELATED"/>
    <property type="match status" value="1"/>
</dbReference>
<keyword evidence="3" id="KW-0540">Nuclease</keyword>
<dbReference type="GO" id="GO:0004519">
    <property type="term" value="F:endonuclease activity"/>
    <property type="evidence" value="ECO:0007669"/>
    <property type="project" value="UniProtKB-KW"/>
</dbReference>
<dbReference type="CDD" id="cd02440">
    <property type="entry name" value="AdoMet_MTases"/>
    <property type="match status" value="1"/>
</dbReference>
<sequence length="655" mass="70670">MDAATTASRATVATGDIARLANVGRAAVSNWRRRFADFPAPVGGSSASPQYALTEVQAWFARHGKPFALRPVDKVWQSLRGATGDLLLGDRIGYLGAVLAMLDRDPDRWRRLAEQADPELIQQLPAALRDTLPEIAHLIIDEPTTDELAIVRLAIEAAERDGHLDVFEFLCQRYREVHSRRRSDTPPEYARLMTELAGVAGGRVLDPACGIGELLATACRAGAAEVRGQDISVSAARLAAVRLLLDGASAVVVAGDALHPVERTPGQFDVVLCDPPFGERSWTQDPSADVDRWEYGLPPRGEPELAWAQHCLAQVRPGGRVVILMPPGAADRRAGRRIRANLLRAGALRAVVSLPAAAACDLWVLQRPDQHRPPTHLLVVDASTDLARATRAWAAFHTDQVGALPDGSRALPVVDLIGDQVCLSPGRHLPAGDPKTDYPPALDRWSSAVADLLPLLPDLTVHPPPDATATITVGELLRAGALHIRQAPPGLAVADDGGHPVLTARDVRLARPASGRAERLAEAVTVEVGDVVTPLAPRTPVVRVVTERGALLGPRLYLLRVDPEHLDPWFVAGFLRSAQRAAISDGISSGVRWDIRRTRLPRLPLTEQQAHGAAVRRLMAFETGLRELRAWGEDLVEQGLQGLADGDLRPAVRHD</sequence>